<feature type="binding site" evidence="6">
    <location>
        <position position="102"/>
    </location>
    <ligand>
        <name>Mg(2+)</name>
        <dbReference type="ChEBI" id="CHEBI:18420"/>
        <label>1</label>
    </ligand>
</feature>
<gene>
    <name evidence="11" type="ORF">MGL_4225</name>
</gene>
<feature type="site" description="Interaction with DNA substrate" evidence="7">
    <location>
        <position position="315"/>
    </location>
</feature>
<dbReference type="STRING" id="425265.A8QDP4"/>
<evidence type="ECO:0000256" key="1">
    <source>
        <dbReference type="ARBA" id="ARBA00007092"/>
    </source>
</evidence>
<dbReference type="AlphaFoldDB" id="A8QDP4"/>
<dbReference type="KEGG" id="mgl:MGL_4225"/>
<dbReference type="PANTHER" id="PTHR22748:SF6">
    <property type="entry name" value="DNA-(APURINIC OR APYRIMIDINIC SITE) ENDONUCLEASE"/>
    <property type="match status" value="1"/>
</dbReference>
<dbReference type="GO" id="GO:0003906">
    <property type="term" value="F:DNA-(apurinic or apyrimidinic site) endonuclease activity"/>
    <property type="evidence" value="ECO:0007669"/>
    <property type="project" value="TreeGrafter"/>
</dbReference>
<dbReference type="GO" id="GO:0005634">
    <property type="term" value="C:nucleus"/>
    <property type="evidence" value="ECO:0007669"/>
    <property type="project" value="TreeGrafter"/>
</dbReference>
<evidence type="ECO:0000256" key="4">
    <source>
        <dbReference type="ARBA" id="ARBA00022842"/>
    </source>
</evidence>
<dbReference type="OMA" id="WWSYRGR"/>
<dbReference type="OrthoDB" id="498125at2759"/>
<feature type="active site" evidence="5">
    <location>
        <position position="175"/>
    </location>
</feature>
<keyword evidence="3" id="KW-0378">Hydrolase</keyword>
<dbReference type="SUPFAM" id="SSF56219">
    <property type="entry name" value="DNase I-like"/>
    <property type="match status" value="1"/>
</dbReference>
<evidence type="ECO:0000256" key="2">
    <source>
        <dbReference type="ARBA" id="ARBA00022723"/>
    </source>
</evidence>
<keyword evidence="6" id="KW-0464">Manganese</keyword>
<keyword evidence="2 6" id="KW-0479">Metal-binding</keyword>
<feature type="region of interest" description="Disordered" evidence="9">
    <location>
        <begin position="1"/>
        <end position="60"/>
    </location>
</feature>
<feature type="domain" description="Endonuclease/exonuclease/phosphatase" evidence="10">
    <location>
        <begin position="73"/>
        <end position="315"/>
    </location>
</feature>
<feature type="site" description="Important for catalytic activity" evidence="7">
    <location>
        <position position="288"/>
    </location>
</feature>
<dbReference type="GO" id="GO:0006284">
    <property type="term" value="P:base-excision repair"/>
    <property type="evidence" value="ECO:0007669"/>
    <property type="project" value="TreeGrafter"/>
</dbReference>
<dbReference type="NCBIfam" id="TIGR00633">
    <property type="entry name" value="xth"/>
    <property type="match status" value="1"/>
</dbReference>
<organism evidence="11 12">
    <name type="scientific">Malassezia globosa (strain ATCC MYA-4612 / CBS 7966)</name>
    <name type="common">Dandruff-associated fungus</name>
    <dbReference type="NCBI Taxonomy" id="425265"/>
    <lineage>
        <taxon>Eukaryota</taxon>
        <taxon>Fungi</taxon>
        <taxon>Dikarya</taxon>
        <taxon>Basidiomycota</taxon>
        <taxon>Ustilaginomycotina</taxon>
        <taxon>Malasseziomycetes</taxon>
        <taxon>Malasseziales</taxon>
        <taxon>Malasseziaceae</taxon>
        <taxon>Malassezia</taxon>
    </lineage>
</organism>
<evidence type="ECO:0000256" key="5">
    <source>
        <dbReference type="PIRSR" id="PIRSR604808-1"/>
    </source>
</evidence>
<dbReference type="GeneID" id="5852945"/>
<evidence type="ECO:0000256" key="3">
    <source>
        <dbReference type="ARBA" id="ARBA00022801"/>
    </source>
</evidence>
<dbReference type="Pfam" id="PF03372">
    <property type="entry name" value="Exo_endo_phos"/>
    <property type="match status" value="1"/>
</dbReference>
<comment type="similarity">
    <text evidence="1 8">Belongs to the DNA repair enzymes AP/ExoA family.</text>
</comment>
<feature type="active site" description="Proton acceptor" evidence="5">
    <location>
        <position position="315"/>
    </location>
</feature>
<dbReference type="InterPro" id="IPR005135">
    <property type="entry name" value="Endo/exonuclease/phosphatase"/>
</dbReference>
<feature type="site" description="Transition state stabilizer" evidence="7">
    <location>
        <position position="216"/>
    </location>
</feature>
<feature type="active site" description="Proton donor/acceptor" evidence="5">
    <location>
        <position position="214"/>
    </location>
</feature>
<accession>A8QDP4</accession>
<name>A8QDP4_MALGO</name>
<dbReference type="GO" id="GO:0008081">
    <property type="term" value="F:phosphoric diester hydrolase activity"/>
    <property type="evidence" value="ECO:0007669"/>
    <property type="project" value="TreeGrafter"/>
</dbReference>
<keyword evidence="8" id="KW-0234">DNA repair</keyword>
<feature type="compositionally biased region" description="Basic and acidic residues" evidence="9">
    <location>
        <begin position="38"/>
        <end position="48"/>
    </location>
</feature>
<feature type="binding site" evidence="6">
    <location>
        <position position="314"/>
    </location>
    <ligand>
        <name>Mg(2+)</name>
        <dbReference type="ChEBI" id="CHEBI:18420"/>
        <label>1</label>
    </ligand>
</feature>
<feature type="compositionally biased region" description="Basic and acidic residues" evidence="9">
    <location>
        <begin position="13"/>
        <end position="24"/>
    </location>
</feature>
<feature type="binding site" evidence="6">
    <location>
        <position position="214"/>
    </location>
    <ligand>
        <name>Mg(2+)</name>
        <dbReference type="ChEBI" id="CHEBI:18420"/>
        <label>1</label>
    </ligand>
</feature>
<feature type="binding site" evidence="6">
    <location>
        <position position="74"/>
    </location>
    <ligand>
        <name>Mg(2+)</name>
        <dbReference type="ChEBI" id="CHEBI:18420"/>
        <label>1</label>
    </ligand>
</feature>
<feature type="binding site" evidence="6">
    <location>
        <position position="216"/>
    </location>
    <ligand>
        <name>Mg(2+)</name>
        <dbReference type="ChEBI" id="CHEBI:18420"/>
        <label>1</label>
    </ligand>
</feature>
<dbReference type="InterPro" id="IPR004808">
    <property type="entry name" value="AP_endonuc_1"/>
</dbReference>
<dbReference type="Proteomes" id="UP000008837">
    <property type="component" value="Unassembled WGS sequence"/>
</dbReference>
<dbReference type="VEuPathDB" id="FungiDB:MGL_4225"/>
<dbReference type="PROSITE" id="PS51435">
    <property type="entry name" value="AP_NUCLEASE_F1_4"/>
    <property type="match status" value="1"/>
</dbReference>
<dbReference type="InParanoid" id="A8QDP4"/>
<dbReference type="GO" id="GO:0046872">
    <property type="term" value="F:metal ion binding"/>
    <property type="evidence" value="ECO:0007669"/>
    <property type="project" value="UniProtKB-KW"/>
</dbReference>
<keyword evidence="8" id="KW-0227">DNA damage</keyword>
<keyword evidence="12" id="KW-1185">Reference proteome</keyword>
<dbReference type="EMBL" id="AAYY01000023">
    <property type="protein sequence ID" value="EDP41412.1"/>
    <property type="molecule type" value="Genomic_DNA"/>
</dbReference>
<dbReference type="RefSeq" id="XP_001728626.1">
    <property type="nucleotide sequence ID" value="XM_001728574.1"/>
</dbReference>
<dbReference type="CDD" id="cd09087">
    <property type="entry name" value="Ape1-like_AP-endo"/>
    <property type="match status" value="1"/>
</dbReference>
<reference evidence="11 12" key="1">
    <citation type="journal article" date="2007" name="Proc. Natl. Acad. Sci. U.S.A.">
        <title>Dandruff-associated Malassezia genomes reveal convergent and divergent virulence traits shared with plant and human fungal pathogens.</title>
        <authorList>
            <person name="Xu J."/>
            <person name="Saunders C.W."/>
            <person name="Hu P."/>
            <person name="Grant R.A."/>
            <person name="Boekhout T."/>
            <person name="Kuramae E.E."/>
            <person name="Kronstad J.W."/>
            <person name="Deangelis Y.M."/>
            <person name="Reeder N.L."/>
            <person name="Johnstone K.R."/>
            <person name="Leland M."/>
            <person name="Fieno A.M."/>
            <person name="Begley W.M."/>
            <person name="Sun Y."/>
            <person name="Lacey M.P."/>
            <person name="Chaudhary T."/>
            <person name="Keough T."/>
            <person name="Chu L."/>
            <person name="Sears R."/>
            <person name="Yuan B."/>
            <person name="Dawson T.L.Jr."/>
        </authorList>
    </citation>
    <scope>NUCLEOTIDE SEQUENCE [LARGE SCALE GENOMIC DNA]</scope>
    <source>
        <strain evidence="12">ATCC MYA-4612 / CBS 7966</strain>
    </source>
</reference>
<dbReference type="PANTHER" id="PTHR22748">
    <property type="entry name" value="AP ENDONUCLEASE"/>
    <property type="match status" value="1"/>
</dbReference>
<dbReference type="Gene3D" id="3.60.10.10">
    <property type="entry name" value="Endonuclease/exonuclease/phosphatase"/>
    <property type="match status" value="1"/>
</dbReference>
<evidence type="ECO:0000256" key="8">
    <source>
        <dbReference type="RuleBase" id="RU362131"/>
    </source>
</evidence>
<protein>
    <recommendedName>
        <fullName evidence="10">Endonuclease/exonuclease/phosphatase domain-containing protein</fullName>
    </recommendedName>
</protein>
<comment type="cofactor">
    <cofactor evidence="6 8">
        <name>Mg(2+)</name>
        <dbReference type="ChEBI" id="CHEBI:18420"/>
    </cofactor>
    <cofactor evidence="6 8">
        <name>Mn(2+)</name>
        <dbReference type="ChEBI" id="CHEBI:29035"/>
    </cofactor>
    <text evidence="6 8">Probably binds two magnesium or manganese ions per subunit.</text>
</comment>
<proteinExistence type="inferred from homology"/>
<dbReference type="InterPro" id="IPR036691">
    <property type="entry name" value="Endo/exonu/phosph_ase_sf"/>
</dbReference>
<evidence type="ECO:0000259" key="10">
    <source>
        <dbReference type="Pfam" id="PF03372"/>
    </source>
</evidence>
<feature type="binding site" evidence="6">
    <location>
        <position position="315"/>
    </location>
    <ligand>
        <name>Mg(2+)</name>
        <dbReference type="ChEBI" id="CHEBI:18420"/>
        <label>1</label>
    </ligand>
</feature>
<comment type="caution">
    <text evidence="11">The sequence shown here is derived from an EMBL/GenBank/DDBJ whole genome shotgun (WGS) entry which is preliminary data.</text>
</comment>
<evidence type="ECO:0000256" key="7">
    <source>
        <dbReference type="PIRSR" id="PIRSR604808-3"/>
    </source>
</evidence>
<evidence type="ECO:0000256" key="6">
    <source>
        <dbReference type="PIRSR" id="PIRSR604808-2"/>
    </source>
</evidence>
<evidence type="ECO:0000313" key="12">
    <source>
        <dbReference type="Proteomes" id="UP000008837"/>
    </source>
</evidence>
<evidence type="ECO:0000256" key="9">
    <source>
        <dbReference type="SAM" id="MobiDB-lite"/>
    </source>
</evidence>
<sequence>MPKRAATTATTDAPKRPRLQEDVKQLGPTAASPAAPSGRDHVAPDKIPRNTQLPKGPLSIEAKPAGCTRIAIWNITSLKSSDAKGLMRYVHAEDADVLVFSETKVNETPSHAGLDAMYKYRYWGIGEKKGYAGIAVLSKQKPIHVEKGLPGFHDPSSNARLLTVEFPHTVLVATYAVNAGDGLKTLGNKNAWNEALEKHLQSLPSDKEVIWCGDLNVVWDDRDLAGASKKWNKAAGYTQAECDAHRRILATNDMCDAWRECHPDAVGHYTYYGWRGQCRSRGAGWRIDSFIIRKRALSRVKACEIRHEIYGPSDHVPMRSLFSRVQILDPSLAKKKSASTLR</sequence>
<evidence type="ECO:0000313" key="11">
    <source>
        <dbReference type="EMBL" id="EDP41412.1"/>
    </source>
</evidence>
<keyword evidence="4 6" id="KW-0460">Magnesium</keyword>
<dbReference type="GO" id="GO:0008311">
    <property type="term" value="F:double-stranded DNA 3'-5' DNA exonuclease activity"/>
    <property type="evidence" value="ECO:0007669"/>
    <property type="project" value="TreeGrafter"/>
</dbReference>